<proteinExistence type="predicted"/>
<protein>
    <submittedName>
        <fullName evidence="1">Uncharacterized protein</fullName>
    </submittedName>
</protein>
<organism evidence="1 2">
    <name type="scientific">phage Lak_Megaphage_RVC_AP1_GC26</name>
    <dbReference type="NCBI Taxonomy" id="3109224"/>
    <lineage>
        <taxon>Viruses</taxon>
        <taxon>Duplodnaviria</taxon>
        <taxon>Heunggongvirae</taxon>
        <taxon>Uroviricota</taxon>
        <taxon>Caudoviricetes</taxon>
        <taxon>Caudoviricetes code 15 clade</taxon>
    </lineage>
</organism>
<dbReference type="EMBL" id="OR769218">
    <property type="protein sequence ID" value="WQJ54440.1"/>
    <property type="molecule type" value="Genomic_DNA"/>
</dbReference>
<evidence type="ECO:0000313" key="1">
    <source>
        <dbReference type="EMBL" id="WQJ54440.1"/>
    </source>
</evidence>
<sequence length="294" mass="33636">MNPPYSNGNDGLHLQFTEKCINLADNTICLMPFSFISVKSLTNKKYIPKLEKQLVDVVEIDSNAFIDTHMANVGIYTFSSIAPANISITYLDNKSIKVKTLNDIQQFNKYEMQIETIIKNNGSNSCVSTPYYEKNNLNIATNISKTFPNNKTILVCSSVNGKIDAKFFSNKIGQIFNVNNEFINFLMSSTSLTPYNYLLFDNNIAAKNCKNALLNPLMRFFLAKTQDNQRMPKGKCFKYIPNIDWSDPRVVTDEGLLEVCGCPKDKCKEYAEYCRKYMEEFDKQHQSKNKIKIK</sequence>
<accession>A0ABZ0Z5G7</accession>
<evidence type="ECO:0000313" key="2">
    <source>
        <dbReference type="Proteomes" id="UP001346559"/>
    </source>
</evidence>
<keyword evidence="2" id="KW-1185">Reference proteome</keyword>
<name>A0ABZ0Z5G7_9CAUD</name>
<dbReference type="Proteomes" id="UP001346559">
    <property type="component" value="Segment"/>
</dbReference>
<reference evidence="1 2" key="1">
    <citation type="submission" date="2023-11" db="EMBL/GenBank/DDBJ databases">
        <authorList>
            <person name="Cook R."/>
            <person name="Crisci M."/>
            <person name="Pye H."/>
            <person name="Adriaenssens E."/>
            <person name="Santini J."/>
        </authorList>
    </citation>
    <scope>NUCLEOTIDE SEQUENCE [LARGE SCALE GENOMIC DNA]</scope>
    <source>
        <strain evidence="1">Lak_Megaphage_RVC_AP1_GC26</strain>
    </source>
</reference>